<proteinExistence type="predicted"/>
<organism evidence="2 3">
    <name type="scientific">Passalora fulva</name>
    <name type="common">Tomato leaf mold</name>
    <name type="synonym">Cladosporium fulvum</name>
    <dbReference type="NCBI Taxonomy" id="5499"/>
    <lineage>
        <taxon>Eukaryota</taxon>
        <taxon>Fungi</taxon>
        <taxon>Dikarya</taxon>
        <taxon>Ascomycota</taxon>
        <taxon>Pezizomycotina</taxon>
        <taxon>Dothideomycetes</taxon>
        <taxon>Dothideomycetidae</taxon>
        <taxon>Mycosphaerellales</taxon>
        <taxon>Mycosphaerellaceae</taxon>
        <taxon>Fulvia</taxon>
    </lineage>
</organism>
<dbReference type="GeneID" id="71987963"/>
<name>A0A9Q8P6C3_PASFU</name>
<sequence length="197" mass="21951">MAFPVRTVTILTLLLAVLLAPQLASESRSHSSVFSPRPEFCREKVLDFDLILNIPVSRRGNLEALRVDRDGHWMGAINAEPGDTVQLRGPNGIRNATVTANTPQKFVYRESLGLLQTIEHTLSYDLFTAHAGQQTLVKYKQEWKGNLLLILLRQVPSARNFVGELPAQRPGGVDGLKDAVLKAHEEERKKSARKGYT</sequence>
<feature type="signal peptide" evidence="1">
    <location>
        <begin position="1"/>
        <end position="25"/>
    </location>
</feature>
<accession>A0A9Q8P6C3</accession>
<reference evidence="2" key="1">
    <citation type="submission" date="2021-12" db="EMBL/GenBank/DDBJ databases">
        <authorList>
            <person name="Zaccaron A."/>
            <person name="Stergiopoulos I."/>
        </authorList>
    </citation>
    <scope>NUCLEOTIDE SEQUENCE</scope>
    <source>
        <strain evidence="2">Race5_Kim</strain>
    </source>
</reference>
<evidence type="ECO:0000313" key="2">
    <source>
        <dbReference type="EMBL" id="UJO14893.1"/>
    </source>
</evidence>
<keyword evidence="3" id="KW-1185">Reference proteome</keyword>
<dbReference type="RefSeq" id="XP_047759259.1">
    <property type="nucleotide sequence ID" value="XM_047907233.1"/>
</dbReference>
<evidence type="ECO:0000256" key="1">
    <source>
        <dbReference type="SAM" id="SignalP"/>
    </source>
</evidence>
<dbReference type="AlphaFoldDB" id="A0A9Q8P6C3"/>
<protein>
    <submittedName>
        <fullName evidence="2">Uncharacterized protein</fullName>
    </submittedName>
</protein>
<dbReference type="OMA" id="GHWMGAI"/>
<gene>
    <name evidence="2" type="ORF">CLAFUR5_08085</name>
</gene>
<reference evidence="2" key="2">
    <citation type="journal article" date="2022" name="Microb. Genom.">
        <title>A chromosome-scale genome assembly of the tomato pathogen Cladosporium fulvum reveals a compartmentalized genome architecture and the presence of a dispensable chromosome.</title>
        <authorList>
            <person name="Zaccaron A.Z."/>
            <person name="Chen L.H."/>
            <person name="Samaras A."/>
            <person name="Stergiopoulos I."/>
        </authorList>
    </citation>
    <scope>NUCLEOTIDE SEQUENCE</scope>
    <source>
        <strain evidence="2">Race5_Kim</strain>
    </source>
</reference>
<dbReference type="KEGG" id="ffu:CLAFUR5_08085"/>
<dbReference type="OrthoDB" id="10335941at2759"/>
<dbReference type="EMBL" id="CP090165">
    <property type="protein sequence ID" value="UJO14893.1"/>
    <property type="molecule type" value="Genomic_DNA"/>
</dbReference>
<dbReference type="Proteomes" id="UP000756132">
    <property type="component" value="Chromosome 3"/>
</dbReference>
<keyword evidence="1" id="KW-0732">Signal</keyword>
<feature type="chain" id="PRO_5040113124" evidence="1">
    <location>
        <begin position="26"/>
        <end position="197"/>
    </location>
</feature>
<evidence type="ECO:0000313" key="3">
    <source>
        <dbReference type="Proteomes" id="UP000756132"/>
    </source>
</evidence>